<organism evidence="1 2">
    <name type="scientific">Arcobacter roscoffensis</name>
    <dbReference type="NCBI Taxonomy" id="2961520"/>
    <lineage>
        <taxon>Bacteria</taxon>
        <taxon>Pseudomonadati</taxon>
        <taxon>Campylobacterota</taxon>
        <taxon>Epsilonproteobacteria</taxon>
        <taxon>Campylobacterales</taxon>
        <taxon>Arcobacteraceae</taxon>
        <taxon>Arcobacter</taxon>
    </lineage>
</organism>
<sequence>MKIRVGTFNLFQFVEPPYSWYEKKDKFTQEQWIEKKTWIKEQITSMNCDVIGFQEVFSQEALKDLCQELGFEYFVTVDTPKVHEKNDLIYISTTVALASKYPISNIKNVKTHMPSVKKHYLKGKFKFARTPIKADITLENQETITIYVCHLKSNRENEFEYIFKEEHSLEQKNEQVQKALKENFSKSLKQRLCEASSLFFDMKKLKEKPYILLCDLNDRLHSITIDALSNNKYHDENRKETFILKDAYYEHERKIYNPHPEQKEIKREATSYYIGKGNVLDFIFISNTFSKKNKDSIANVENYEIFNKHIEENHDGSILKSDHAQVVCQLNFKKN</sequence>
<proteinExistence type="predicted"/>
<dbReference type="Proteomes" id="UP001060012">
    <property type="component" value="Chromosome"/>
</dbReference>
<evidence type="ECO:0000313" key="2">
    <source>
        <dbReference type="Proteomes" id="UP001060012"/>
    </source>
</evidence>
<protein>
    <submittedName>
        <fullName evidence="1">Endonuclease</fullName>
    </submittedName>
</protein>
<evidence type="ECO:0000313" key="1">
    <source>
        <dbReference type="EMBL" id="UTJ07047.1"/>
    </source>
</evidence>
<dbReference type="PANTHER" id="PTHR14859">
    <property type="entry name" value="CALCOFLUOR WHITE HYPERSENSITIVE PROTEIN PRECURSOR"/>
    <property type="match status" value="1"/>
</dbReference>
<name>A0ABY5E613_9BACT</name>
<keyword evidence="2" id="KW-1185">Reference proteome</keyword>
<reference evidence="1" key="1">
    <citation type="submission" date="2022-07" db="EMBL/GenBank/DDBJ databases">
        <title>Arcobacter roscoffensis sp. nov., a marine bacterium isolated from coastal seawater collected from Roscoff, France.</title>
        <authorList>
            <person name="Pascual J."/>
            <person name="Lepeaux C."/>
            <person name="Methner A."/>
            <person name="Overmann J."/>
        </authorList>
    </citation>
    <scope>NUCLEOTIDE SEQUENCE</scope>
    <source>
        <strain evidence="1">ARW1-2F2</strain>
    </source>
</reference>
<keyword evidence="1" id="KW-0255">Endonuclease</keyword>
<keyword evidence="1" id="KW-0378">Hydrolase</keyword>
<dbReference type="Gene3D" id="3.60.10.10">
    <property type="entry name" value="Endonuclease/exonuclease/phosphatase"/>
    <property type="match status" value="1"/>
</dbReference>
<dbReference type="PANTHER" id="PTHR14859:SF15">
    <property type="entry name" value="ENDONUCLEASE_EXONUCLEASE_PHOSPHATASE DOMAIN-CONTAINING PROTEIN"/>
    <property type="match status" value="1"/>
</dbReference>
<dbReference type="EMBL" id="CP100595">
    <property type="protein sequence ID" value="UTJ07047.1"/>
    <property type="molecule type" value="Genomic_DNA"/>
</dbReference>
<dbReference type="RefSeq" id="WP_254577226.1">
    <property type="nucleotide sequence ID" value="NZ_CP100595.1"/>
</dbReference>
<dbReference type="InterPro" id="IPR036691">
    <property type="entry name" value="Endo/exonu/phosph_ase_sf"/>
</dbReference>
<accession>A0ABY5E613</accession>
<dbReference type="SUPFAM" id="SSF56219">
    <property type="entry name" value="DNase I-like"/>
    <property type="match status" value="1"/>
</dbReference>
<dbReference type="GO" id="GO:0004519">
    <property type="term" value="F:endonuclease activity"/>
    <property type="evidence" value="ECO:0007669"/>
    <property type="project" value="UniProtKB-KW"/>
</dbReference>
<keyword evidence="1" id="KW-0540">Nuclease</keyword>
<gene>
    <name evidence="1" type="ORF">NJU99_02830</name>
</gene>
<dbReference type="InterPro" id="IPR051916">
    <property type="entry name" value="GPI-anchor_lipid_remodeler"/>
</dbReference>